<dbReference type="Proteomes" id="UP000769780">
    <property type="component" value="Unassembled WGS sequence"/>
</dbReference>
<feature type="region of interest" description="Disordered" evidence="1">
    <location>
        <begin position="26"/>
        <end position="66"/>
    </location>
</feature>
<sequence length="217" mass="25068">MSRLYLLGTFLLFSVLQFGCSLDSSPAEANNGNEQKSRLSTNKNPSKSMVLTEKDIKEDQGENSRNDSVITIQEKKQVSLEEMEPLKETLRTFIFDEYMGSSEYVYAKGINWSENFFDNLTAEEVWTIIEEHKEENNGETGTLFEQAHYLSVHAPIKNNWKELFLEEWYSGPYSEEIETMIDKGDSVWIFTETIPYTGEEDNYPIITLYKNTGSWNG</sequence>
<evidence type="ECO:0000256" key="1">
    <source>
        <dbReference type="SAM" id="MobiDB-lite"/>
    </source>
</evidence>
<reference evidence="3 4" key="1">
    <citation type="submission" date="2020-07" db="EMBL/GenBank/DDBJ databases">
        <title>Fungal Genomes of the International Space Station.</title>
        <authorList>
            <person name="Seuylemezian A."/>
            <person name="Singh N.K."/>
            <person name="Wood J."/>
            <person name="Venkateswaran K."/>
        </authorList>
    </citation>
    <scope>NUCLEOTIDE SEQUENCE [LARGE SCALE GENOMIC DNA]</scope>
    <source>
        <strain evidence="3 4">PL-B2</strain>
    </source>
</reference>
<proteinExistence type="predicted"/>
<dbReference type="RefSeq" id="WP_221873526.1">
    <property type="nucleotide sequence ID" value="NZ_JACWFH010000012.1"/>
</dbReference>
<feature type="signal peptide" evidence="2">
    <location>
        <begin position="1"/>
        <end position="29"/>
    </location>
</feature>
<feature type="compositionally biased region" description="Polar residues" evidence="1">
    <location>
        <begin position="26"/>
        <end position="49"/>
    </location>
</feature>
<evidence type="ECO:0000256" key="2">
    <source>
        <dbReference type="SAM" id="SignalP"/>
    </source>
</evidence>
<keyword evidence="2" id="KW-0732">Signal</keyword>
<dbReference type="EMBL" id="JACWFH010000012">
    <property type="protein sequence ID" value="MBY0097302.1"/>
    <property type="molecule type" value="Genomic_DNA"/>
</dbReference>
<name>A0ABS7K4W1_9BACI</name>
<keyword evidence="4" id="KW-1185">Reference proteome</keyword>
<evidence type="ECO:0000313" key="3">
    <source>
        <dbReference type="EMBL" id="MBY0097302.1"/>
    </source>
</evidence>
<comment type="caution">
    <text evidence="3">The sequence shown here is derived from an EMBL/GenBank/DDBJ whole genome shotgun (WGS) entry which is preliminary data.</text>
</comment>
<feature type="compositionally biased region" description="Basic and acidic residues" evidence="1">
    <location>
        <begin position="52"/>
        <end position="65"/>
    </location>
</feature>
<organism evidence="3 4">
    <name type="scientific">Mesobacillus maritimus</name>
    <dbReference type="NCBI Taxonomy" id="1643336"/>
    <lineage>
        <taxon>Bacteria</taxon>
        <taxon>Bacillati</taxon>
        <taxon>Bacillota</taxon>
        <taxon>Bacilli</taxon>
        <taxon>Bacillales</taxon>
        <taxon>Bacillaceae</taxon>
        <taxon>Mesobacillus</taxon>
    </lineage>
</organism>
<protein>
    <submittedName>
        <fullName evidence="3">Uncharacterized protein</fullName>
    </submittedName>
</protein>
<accession>A0ABS7K4W1</accession>
<feature type="chain" id="PRO_5047488386" evidence="2">
    <location>
        <begin position="30"/>
        <end position="217"/>
    </location>
</feature>
<evidence type="ECO:0000313" key="4">
    <source>
        <dbReference type="Proteomes" id="UP000769780"/>
    </source>
</evidence>
<gene>
    <name evidence="3" type="ORF">H0185_10900</name>
</gene>